<dbReference type="AlphaFoldDB" id="A0A6N1VEG9"/>
<evidence type="ECO:0000256" key="1">
    <source>
        <dbReference type="SAM" id="SignalP"/>
    </source>
</evidence>
<name>A0A6N1VEG9_9HYPH</name>
<feature type="signal peptide" evidence="1">
    <location>
        <begin position="1"/>
        <end position="19"/>
    </location>
</feature>
<dbReference type="EMBL" id="CP054836">
    <property type="protein sequence ID" value="QKV17417.1"/>
    <property type="molecule type" value="Genomic_DNA"/>
</dbReference>
<dbReference type="KEGG" id="orm:HTY61_02520"/>
<reference evidence="2 3" key="1">
    <citation type="submission" date="2020-06" db="EMBL/GenBank/DDBJ databases">
        <title>Oricola thermophila sp. nov. isolated from a tidal sediments.</title>
        <authorList>
            <person name="Kwon K.K."/>
            <person name="Yang S.-H."/>
            <person name="Park M.-J."/>
        </authorList>
    </citation>
    <scope>NUCLEOTIDE SEQUENCE [LARGE SCALE GENOMIC DNA]</scope>
    <source>
        <strain evidence="2 3">MEBiC13590</strain>
    </source>
</reference>
<proteinExistence type="predicted"/>
<keyword evidence="1" id="KW-0732">Signal</keyword>
<dbReference type="Proteomes" id="UP000509367">
    <property type="component" value="Chromosome"/>
</dbReference>
<dbReference type="RefSeq" id="WP_175275314.1">
    <property type="nucleotide sequence ID" value="NZ_CP054836.1"/>
</dbReference>
<accession>A0A6N1VEG9</accession>
<evidence type="ECO:0008006" key="4">
    <source>
        <dbReference type="Google" id="ProtNLM"/>
    </source>
</evidence>
<gene>
    <name evidence="2" type="ORF">HTY61_02520</name>
</gene>
<sequence length="275" mass="30470">MKAHLVVAIIAASAVPAYATDQVANIDNSSAITCSGHVEAYYGELAVDDGIGRAEAKSHGGDIRANCNFHQRWNAQGDLFVDAVSPPAMSAIKNYGAAVHVYWRDPSTFAAGGFARIERFDEVGPFDDNPRYSFGLEGQAYLDRVTLYGQAYTGRQSFGATALDMDFWGVRGMARYFATDNLRFEGEVGYRDMGNSFGRLNTVTYGAEVAYRFENTPVSLFGRYQFDHMTDDLGIELDTHKYAVGLRLSFGSRTLLEEDRHGATMDTPRMNNFMY</sequence>
<protein>
    <recommendedName>
        <fullName evidence="4">Porin</fullName>
    </recommendedName>
</protein>
<evidence type="ECO:0000313" key="2">
    <source>
        <dbReference type="EMBL" id="QKV17417.1"/>
    </source>
</evidence>
<evidence type="ECO:0000313" key="3">
    <source>
        <dbReference type="Proteomes" id="UP000509367"/>
    </source>
</evidence>
<feature type="chain" id="PRO_5027030732" description="Porin" evidence="1">
    <location>
        <begin position="20"/>
        <end position="275"/>
    </location>
</feature>
<dbReference type="SUPFAM" id="SSF56935">
    <property type="entry name" value="Porins"/>
    <property type="match status" value="1"/>
</dbReference>
<keyword evidence="3" id="KW-1185">Reference proteome</keyword>
<organism evidence="2 3">
    <name type="scientific">Oricola thermophila</name>
    <dbReference type="NCBI Taxonomy" id="2742145"/>
    <lineage>
        <taxon>Bacteria</taxon>
        <taxon>Pseudomonadati</taxon>
        <taxon>Pseudomonadota</taxon>
        <taxon>Alphaproteobacteria</taxon>
        <taxon>Hyphomicrobiales</taxon>
        <taxon>Ahrensiaceae</taxon>
        <taxon>Oricola</taxon>
    </lineage>
</organism>